<sequence>MGEELTDRCLRLRFKEPEQMCEVCLDPRCATDVKAIYVLGQDTLIWNGHGSHPDCSKDNLKANVPCQMMNGHLVLLSSKRHDFEGDKSFTRENMTCSQLNFNHSKRKDPSNSGSQQAMIRIYVGLSVGGLLLLVLFG</sequence>
<proteinExistence type="predicted"/>
<evidence type="ECO:0000256" key="1">
    <source>
        <dbReference type="SAM" id="Phobius"/>
    </source>
</evidence>
<dbReference type="AlphaFoldDB" id="A0A8T2NST4"/>
<comment type="caution">
    <text evidence="2">The sequence shown here is derived from an EMBL/GenBank/DDBJ whole genome shotgun (WGS) entry which is preliminary data.</text>
</comment>
<dbReference type="EMBL" id="JAFBMS010000030">
    <property type="protein sequence ID" value="KAG9342151.1"/>
    <property type="molecule type" value="Genomic_DNA"/>
</dbReference>
<reference evidence="2" key="1">
    <citation type="thesis" date="2021" institute="BYU ScholarsArchive" country="Provo, UT, USA">
        <title>Applications of and Algorithms for Genome Assembly and Genomic Analyses with an Emphasis on Marine Teleosts.</title>
        <authorList>
            <person name="Pickett B.D."/>
        </authorList>
    </citation>
    <scope>NUCLEOTIDE SEQUENCE</scope>
    <source>
        <strain evidence="2">HI-2016</strain>
    </source>
</reference>
<keyword evidence="1" id="KW-0472">Membrane</keyword>
<evidence type="ECO:0000313" key="2">
    <source>
        <dbReference type="EMBL" id="KAG9342151.1"/>
    </source>
</evidence>
<organism evidence="2 3">
    <name type="scientific">Albula glossodonta</name>
    <name type="common">roundjaw bonefish</name>
    <dbReference type="NCBI Taxonomy" id="121402"/>
    <lineage>
        <taxon>Eukaryota</taxon>
        <taxon>Metazoa</taxon>
        <taxon>Chordata</taxon>
        <taxon>Craniata</taxon>
        <taxon>Vertebrata</taxon>
        <taxon>Euteleostomi</taxon>
        <taxon>Actinopterygii</taxon>
        <taxon>Neopterygii</taxon>
        <taxon>Teleostei</taxon>
        <taxon>Albuliformes</taxon>
        <taxon>Albulidae</taxon>
        <taxon>Albula</taxon>
    </lineage>
</organism>
<gene>
    <name evidence="2" type="ORF">JZ751_017151</name>
</gene>
<keyword evidence="3" id="KW-1185">Reference proteome</keyword>
<dbReference type="Proteomes" id="UP000824540">
    <property type="component" value="Unassembled WGS sequence"/>
</dbReference>
<dbReference type="OrthoDB" id="8975584at2759"/>
<name>A0A8T2NST4_9TELE</name>
<feature type="transmembrane region" description="Helical" evidence="1">
    <location>
        <begin position="117"/>
        <end position="136"/>
    </location>
</feature>
<keyword evidence="1" id="KW-1133">Transmembrane helix</keyword>
<accession>A0A8T2NST4</accession>
<protein>
    <submittedName>
        <fullName evidence="2">Uncharacterized protein</fullName>
    </submittedName>
</protein>
<keyword evidence="1" id="KW-0812">Transmembrane</keyword>
<evidence type="ECO:0000313" key="3">
    <source>
        <dbReference type="Proteomes" id="UP000824540"/>
    </source>
</evidence>